<evidence type="ECO:0000313" key="3">
    <source>
        <dbReference type="Proteomes" id="UP000324222"/>
    </source>
</evidence>
<evidence type="ECO:0000256" key="1">
    <source>
        <dbReference type="SAM" id="MobiDB-lite"/>
    </source>
</evidence>
<dbReference type="AlphaFoldDB" id="A0A5B7E0A1"/>
<feature type="region of interest" description="Disordered" evidence="1">
    <location>
        <begin position="32"/>
        <end position="63"/>
    </location>
</feature>
<name>A0A5B7E0A1_PORTR</name>
<gene>
    <name evidence="2" type="ORF">E2C01_019761</name>
</gene>
<evidence type="ECO:0008006" key="4">
    <source>
        <dbReference type="Google" id="ProtNLM"/>
    </source>
</evidence>
<protein>
    <recommendedName>
        <fullName evidence="4">HTH psq-type domain-containing protein</fullName>
    </recommendedName>
</protein>
<proteinExistence type="predicted"/>
<keyword evidence="3" id="KW-1185">Reference proteome</keyword>
<accession>A0A5B7E0A1</accession>
<organism evidence="2 3">
    <name type="scientific">Portunus trituberculatus</name>
    <name type="common">Swimming crab</name>
    <name type="synonym">Neptunus trituberculatus</name>
    <dbReference type="NCBI Taxonomy" id="210409"/>
    <lineage>
        <taxon>Eukaryota</taxon>
        <taxon>Metazoa</taxon>
        <taxon>Ecdysozoa</taxon>
        <taxon>Arthropoda</taxon>
        <taxon>Crustacea</taxon>
        <taxon>Multicrustacea</taxon>
        <taxon>Malacostraca</taxon>
        <taxon>Eumalacostraca</taxon>
        <taxon>Eucarida</taxon>
        <taxon>Decapoda</taxon>
        <taxon>Pleocyemata</taxon>
        <taxon>Brachyura</taxon>
        <taxon>Eubrachyura</taxon>
        <taxon>Portunoidea</taxon>
        <taxon>Portunidae</taxon>
        <taxon>Portuninae</taxon>
        <taxon>Portunus</taxon>
    </lineage>
</organism>
<sequence>MISWTLIDHGTKVRVELPVQPRRTTQADKLLNTPGAANTKACLRRNPGTPVESRSRSRSSLSWTTHAPLTPMRASAAARLHSLNLPPKRPAMWPRVPKKTRKSLTLEVKLNIIHRHERGDKTIALLTTILTPSTVSTIFKSPDY</sequence>
<evidence type="ECO:0000313" key="2">
    <source>
        <dbReference type="EMBL" id="MPC26616.1"/>
    </source>
</evidence>
<dbReference type="EMBL" id="VSRR010001623">
    <property type="protein sequence ID" value="MPC26616.1"/>
    <property type="molecule type" value="Genomic_DNA"/>
</dbReference>
<comment type="caution">
    <text evidence="2">The sequence shown here is derived from an EMBL/GenBank/DDBJ whole genome shotgun (WGS) entry which is preliminary data.</text>
</comment>
<dbReference type="Proteomes" id="UP000324222">
    <property type="component" value="Unassembled WGS sequence"/>
</dbReference>
<reference evidence="2 3" key="1">
    <citation type="submission" date="2019-05" db="EMBL/GenBank/DDBJ databases">
        <title>Another draft genome of Portunus trituberculatus and its Hox gene families provides insights of decapod evolution.</title>
        <authorList>
            <person name="Jeong J.-H."/>
            <person name="Song I."/>
            <person name="Kim S."/>
            <person name="Choi T."/>
            <person name="Kim D."/>
            <person name="Ryu S."/>
            <person name="Kim W."/>
        </authorList>
    </citation>
    <scope>NUCLEOTIDE SEQUENCE [LARGE SCALE GENOMIC DNA]</scope>
    <source>
        <tissue evidence="2">Muscle</tissue>
    </source>
</reference>